<evidence type="ECO:0000256" key="7">
    <source>
        <dbReference type="SAM" id="Phobius"/>
    </source>
</evidence>
<sequence length="536" mass="60752">MLIFVLQAIWTFISDFAGKDIELIVIAKFLFYYLPYQVPLLLPLTILVASIMTFGDFAENYEFAAMKSAGISLQRAMKSLIVFIVLLGFATFYFSNTVIPWAEFKAINLKNNIAKVKPAMAIVEGVFTQIGEYNIKVTKKSGDNGQYLDDVIIHQKIKGRPGNYTVIKSKSGELASEENSNYLKLILYDGHYYDEIYPKTFEQRQKLPFVKSSFGEHVINIDLSQLNNVDLGDESVSHPYKMLNASELIIQIDSASQGVNKSQARYQNLIKQRNGFYSVSKRERIVKNYNKTNTKDAAKKSSTKDTSEKKLNKKIDSNISKSPKLQLNTSQIPNSNLSDSTPENSKLIDQKKRKEKKKPTYKDLSGESDMQTILAEYPDREWGQIFSRAISTVNSVIPQVQNQQNSYKNRYIVLNKTETHLHNKYALGVACVILFFVGAPLGAIIRKGGIGLPLVFAILIFLIYHFLGIFAQNSAETGKISPFLGSWISTFIFFPVGFYFTYKATTDQGFVNIDFIAVPIRKLLIKLKLNKYKTRE</sequence>
<feature type="transmembrane region" description="Helical" evidence="7">
    <location>
        <begin position="452"/>
        <end position="471"/>
    </location>
</feature>
<keyword evidence="9" id="KW-1185">Reference proteome</keyword>
<keyword evidence="4 7" id="KW-1133">Transmembrane helix</keyword>
<comment type="subcellular location">
    <subcellularLocation>
        <location evidence="1">Cell membrane</location>
        <topology evidence="1">Multi-pass membrane protein</topology>
    </subcellularLocation>
</comment>
<evidence type="ECO:0000256" key="6">
    <source>
        <dbReference type="SAM" id="MobiDB-lite"/>
    </source>
</evidence>
<dbReference type="Proteomes" id="UP000599179">
    <property type="component" value="Unassembled WGS sequence"/>
</dbReference>
<keyword evidence="2" id="KW-1003">Cell membrane</keyword>
<evidence type="ECO:0000256" key="3">
    <source>
        <dbReference type="ARBA" id="ARBA00022692"/>
    </source>
</evidence>
<feature type="transmembrane region" description="Helical" evidence="7">
    <location>
        <begin position="425"/>
        <end position="445"/>
    </location>
</feature>
<keyword evidence="5 7" id="KW-0472">Membrane</keyword>
<keyword evidence="3 7" id="KW-0812">Transmembrane</keyword>
<accession>A0ABQ1SF35</accession>
<evidence type="ECO:0000313" key="9">
    <source>
        <dbReference type="Proteomes" id="UP000599179"/>
    </source>
</evidence>
<feature type="region of interest" description="Disordered" evidence="6">
    <location>
        <begin position="288"/>
        <end position="365"/>
    </location>
</feature>
<feature type="transmembrane region" description="Helical" evidence="7">
    <location>
        <begin position="79"/>
        <end position="102"/>
    </location>
</feature>
<proteinExistence type="predicted"/>
<feature type="compositionally biased region" description="Basic and acidic residues" evidence="6">
    <location>
        <begin position="346"/>
        <end position="365"/>
    </location>
</feature>
<evidence type="ECO:0000256" key="2">
    <source>
        <dbReference type="ARBA" id="ARBA00022475"/>
    </source>
</evidence>
<dbReference type="PANTHER" id="PTHR33529">
    <property type="entry name" value="SLR0882 PROTEIN-RELATED"/>
    <property type="match status" value="1"/>
</dbReference>
<evidence type="ECO:0000256" key="5">
    <source>
        <dbReference type="ARBA" id="ARBA00023136"/>
    </source>
</evidence>
<dbReference type="InterPro" id="IPR005495">
    <property type="entry name" value="LptG/LptF_permease"/>
</dbReference>
<evidence type="ECO:0000256" key="4">
    <source>
        <dbReference type="ARBA" id="ARBA00022989"/>
    </source>
</evidence>
<organism evidence="8 9">
    <name type="scientific">Psychroflexus planctonicus</name>
    <dbReference type="NCBI Taxonomy" id="1526575"/>
    <lineage>
        <taxon>Bacteria</taxon>
        <taxon>Pseudomonadati</taxon>
        <taxon>Bacteroidota</taxon>
        <taxon>Flavobacteriia</taxon>
        <taxon>Flavobacteriales</taxon>
        <taxon>Flavobacteriaceae</taxon>
        <taxon>Psychroflexus</taxon>
    </lineage>
</organism>
<feature type="transmembrane region" description="Helical" evidence="7">
    <location>
        <begin position="483"/>
        <end position="502"/>
    </location>
</feature>
<feature type="compositionally biased region" description="Polar residues" evidence="6">
    <location>
        <begin position="317"/>
        <end position="344"/>
    </location>
</feature>
<gene>
    <name evidence="8" type="ORF">GCM10010832_05910</name>
</gene>
<protein>
    <recommendedName>
        <fullName evidence="10">Lipopolysaccharide export system permease protein</fullName>
    </recommendedName>
</protein>
<reference evidence="9" key="1">
    <citation type="journal article" date="2019" name="Int. J. Syst. Evol. Microbiol.">
        <title>The Global Catalogue of Microorganisms (GCM) 10K type strain sequencing project: providing services to taxonomists for standard genome sequencing and annotation.</title>
        <authorList>
            <consortium name="The Broad Institute Genomics Platform"/>
            <consortium name="The Broad Institute Genome Sequencing Center for Infectious Disease"/>
            <person name="Wu L."/>
            <person name="Ma J."/>
        </authorList>
    </citation>
    <scope>NUCLEOTIDE SEQUENCE [LARGE SCALE GENOMIC DNA]</scope>
    <source>
        <strain evidence="9">CGMCC 1.12931</strain>
    </source>
</reference>
<dbReference type="Pfam" id="PF03739">
    <property type="entry name" value="LptF_LptG"/>
    <property type="match status" value="1"/>
</dbReference>
<evidence type="ECO:0000313" key="8">
    <source>
        <dbReference type="EMBL" id="GGE28021.1"/>
    </source>
</evidence>
<dbReference type="EMBL" id="BMGM01000002">
    <property type="protein sequence ID" value="GGE28021.1"/>
    <property type="molecule type" value="Genomic_DNA"/>
</dbReference>
<feature type="compositionally biased region" description="Basic and acidic residues" evidence="6">
    <location>
        <begin position="293"/>
        <end position="316"/>
    </location>
</feature>
<evidence type="ECO:0000256" key="1">
    <source>
        <dbReference type="ARBA" id="ARBA00004651"/>
    </source>
</evidence>
<comment type="caution">
    <text evidence="8">The sequence shown here is derived from an EMBL/GenBank/DDBJ whole genome shotgun (WGS) entry which is preliminary data.</text>
</comment>
<name>A0ABQ1SF35_9FLAO</name>
<dbReference type="PANTHER" id="PTHR33529:SF6">
    <property type="entry name" value="YJGP_YJGQ FAMILY PERMEASE"/>
    <property type="match status" value="1"/>
</dbReference>
<evidence type="ECO:0008006" key="10">
    <source>
        <dbReference type="Google" id="ProtNLM"/>
    </source>
</evidence>